<feature type="compositionally biased region" description="Low complexity" evidence="1">
    <location>
        <begin position="248"/>
        <end position="264"/>
    </location>
</feature>
<feature type="region of interest" description="Disordered" evidence="1">
    <location>
        <begin position="182"/>
        <end position="319"/>
    </location>
</feature>
<feature type="region of interest" description="Disordered" evidence="1">
    <location>
        <begin position="1"/>
        <end position="43"/>
    </location>
</feature>
<reference evidence="2" key="1">
    <citation type="submission" date="2022-05" db="EMBL/GenBank/DDBJ databases">
        <title>Jatrophihabitans sp. SB3-54 whole genome sequence.</title>
        <authorList>
            <person name="Suh M.K."/>
            <person name="Eom M.K."/>
            <person name="Kim J.S."/>
            <person name="Kim H.S."/>
            <person name="Do H.E."/>
            <person name="Shin Y.K."/>
            <person name="Lee J.-S."/>
        </authorList>
    </citation>
    <scope>NUCLEOTIDE SEQUENCE</scope>
    <source>
        <strain evidence="2">SB3-54</strain>
    </source>
</reference>
<feature type="compositionally biased region" description="Basic and acidic residues" evidence="1">
    <location>
        <begin position="713"/>
        <end position="725"/>
    </location>
</feature>
<feature type="compositionally biased region" description="Low complexity" evidence="1">
    <location>
        <begin position="697"/>
        <end position="712"/>
    </location>
</feature>
<feature type="compositionally biased region" description="Low complexity" evidence="1">
    <location>
        <begin position="672"/>
        <end position="687"/>
    </location>
</feature>
<evidence type="ECO:0000256" key="1">
    <source>
        <dbReference type="SAM" id="MobiDB-lite"/>
    </source>
</evidence>
<feature type="compositionally biased region" description="Basic and acidic residues" evidence="1">
    <location>
        <begin position="606"/>
        <end position="615"/>
    </location>
</feature>
<name>A0ABY7K1I9_9ACTN</name>
<evidence type="ECO:0008006" key="4">
    <source>
        <dbReference type="Google" id="ProtNLM"/>
    </source>
</evidence>
<feature type="compositionally biased region" description="Low complexity" evidence="1">
    <location>
        <begin position="746"/>
        <end position="761"/>
    </location>
</feature>
<dbReference type="EMBL" id="CP097463">
    <property type="protein sequence ID" value="WAX57733.1"/>
    <property type="molecule type" value="Genomic_DNA"/>
</dbReference>
<organism evidence="2 3">
    <name type="scientific">Jatrophihabitans cynanchi</name>
    <dbReference type="NCBI Taxonomy" id="2944128"/>
    <lineage>
        <taxon>Bacteria</taxon>
        <taxon>Bacillati</taxon>
        <taxon>Actinomycetota</taxon>
        <taxon>Actinomycetes</taxon>
        <taxon>Jatrophihabitantales</taxon>
        <taxon>Jatrophihabitantaceae</taxon>
        <taxon>Jatrophihabitans</taxon>
    </lineage>
</organism>
<feature type="region of interest" description="Disordered" evidence="1">
    <location>
        <begin position="412"/>
        <end position="542"/>
    </location>
</feature>
<protein>
    <recommendedName>
        <fullName evidence="4">Meckel syndrome type 1 protein</fullName>
    </recommendedName>
</protein>
<gene>
    <name evidence="2" type="ORF">M6B22_02935</name>
</gene>
<dbReference type="RefSeq" id="WP_269444280.1">
    <property type="nucleotide sequence ID" value="NZ_CP097463.1"/>
</dbReference>
<evidence type="ECO:0000313" key="2">
    <source>
        <dbReference type="EMBL" id="WAX57733.1"/>
    </source>
</evidence>
<feature type="compositionally biased region" description="Low complexity" evidence="1">
    <location>
        <begin position="431"/>
        <end position="482"/>
    </location>
</feature>
<dbReference type="Proteomes" id="UP001164693">
    <property type="component" value="Chromosome"/>
</dbReference>
<feature type="region of interest" description="Disordered" evidence="1">
    <location>
        <begin position="671"/>
        <end position="806"/>
    </location>
</feature>
<evidence type="ECO:0000313" key="3">
    <source>
        <dbReference type="Proteomes" id="UP001164693"/>
    </source>
</evidence>
<feature type="compositionally biased region" description="Low complexity" evidence="1">
    <location>
        <begin position="519"/>
        <end position="536"/>
    </location>
</feature>
<keyword evidence="3" id="KW-1185">Reference proteome</keyword>
<feature type="compositionally biased region" description="Low complexity" evidence="1">
    <location>
        <begin position="493"/>
        <end position="509"/>
    </location>
</feature>
<sequence length="903" mass="90399">MSADTPPETGVPPGGFGAGVADRLRLPGPTHLRPRPSRIGSIASSSGRFAAALARPIPVRQRLQGPQLARVNSFRDAGTQPPRWWFPEPAAAAEQPRPARHFGRPERLSGDQLPRRGLPRAAHRMPDEQTRLSTTPGGIVESLVSTAAPVRRMDAVVAAGPMLTSHDRAKLNAVTAATRASQAREAIARETSAGAGRPGGGTPARAALRRTPARTEPTLPAAPAPARTPGQPAAPAARTATPPPPSTPAGTAPSSTAPSSTAPSTTPPSTTPSGTALPAGGPSAAQSARATWLPARAPRFDTARRAARSGGISVPPGHASATGAANEALLGAAASATESSAVSTGVGLRSATAPRLGGALAGGASLGVLGSPAGLGTSGLRRMVGGAHAVRPALSTAQARLGLFAPAGLPGRSERIDRSAGHAPAAKHAQRPAGRAATAPAPTPSPTSTTTPTTTPAAARTAQPPQATGTSAATAGRSAAEAVQRAATGRDVGTAGAAASRTSGAGAPADPQLAGRTGGAAAPALGSPGGPTSSTLRRSARRFEPRGVDLATARGLAGAVQPNRLLSPALAAAQLPSSSSYPGWLPGRIPGGGPEHRPERRGRLHRSPEPRRGEQAARSVPGSSSQEPLLRTADPRAMGDLLASGRGAVHGAAPEQLRALASAFGPGEQIRPAGAAAPRGAVPAGLASPGPARSDVPLSAGPGAFAASALAGPDRRAGTRPERGRQHTGRTAPPGGRERSGTGHGAAARASAAASASLPAPTYLPAPPPVSVSRSPAARAGSPPVPASARPGAPALARGPDGTLRRSLVDTTADLFRAEDAAAFPSDELQEGQQMAQNDPARLRVVRSGETGFTAEAAAPKEVSVLDDPRRLQELVDTVVERIEAKVIDELERRGRRHTPGAF</sequence>
<feature type="compositionally biased region" description="Low complexity" evidence="1">
    <location>
        <begin position="213"/>
        <end position="240"/>
    </location>
</feature>
<feature type="compositionally biased region" description="Low complexity" evidence="1">
    <location>
        <begin position="771"/>
        <end position="800"/>
    </location>
</feature>
<feature type="region of interest" description="Disordered" evidence="1">
    <location>
        <begin position="90"/>
        <end position="135"/>
    </location>
</feature>
<feature type="region of interest" description="Disordered" evidence="1">
    <location>
        <begin position="576"/>
        <end position="631"/>
    </location>
</feature>
<accession>A0ABY7K1I9</accession>
<proteinExistence type="predicted"/>